<keyword evidence="1" id="KW-1277">Toxin-antitoxin system</keyword>
<keyword evidence="4" id="KW-1185">Reference proteome</keyword>
<evidence type="ECO:0000256" key="1">
    <source>
        <dbReference type="ARBA" id="ARBA00022649"/>
    </source>
</evidence>
<dbReference type="InterPro" id="IPR028344">
    <property type="entry name" value="ParE1/4"/>
</dbReference>
<dbReference type="Proteomes" id="UP000319204">
    <property type="component" value="Unassembled WGS sequence"/>
</dbReference>
<gene>
    <name evidence="3" type="ORF">FOT42_011205</name>
</gene>
<dbReference type="EMBL" id="VNIK02000007">
    <property type="protein sequence ID" value="KAB5487523.1"/>
    <property type="molecule type" value="Genomic_DNA"/>
</dbReference>
<comment type="caution">
    <text evidence="3">The sequence shown here is derived from an EMBL/GenBank/DDBJ whole genome shotgun (WGS) entry which is preliminary data.</text>
</comment>
<accession>A0A5N5J282</accession>
<evidence type="ECO:0000256" key="2">
    <source>
        <dbReference type="PIRNR" id="PIRNR029218"/>
    </source>
</evidence>
<sequence length="96" mass="11341">MPRYYLSSKADDDIDDIVDYTLETWGESQTHIYVTELYQFLQTLADNPDLGRSASEFAALLRRYNYKAHTIFYEPTEKGIFVVRILGQVRDFKRHL</sequence>
<dbReference type="InterPro" id="IPR007712">
    <property type="entry name" value="RelE/ParE_toxin"/>
</dbReference>
<organism evidence="3 4">
    <name type="scientific">Flagellimonas hadalis</name>
    <dbReference type="NCBI Taxonomy" id="2597517"/>
    <lineage>
        <taxon>Bacteria</taxon>
        <taxon>Pseudomonadati</taxon>
        <taxon>Bacteroidota</taxon>
        <taxon>Flavobacteriia</taxon>
        <taxon>Flavobacteriales</taxon>
        <taxon>Flavobacteriaceae</taxon>
        <taxon>Flagellimonas</taxon>
    </lineage>
</organism>
<dbReference type="PIRSF" id="PIRSF029218">
    <property type="entry name" value="ParE"/>
    <property type="match status" value="1"/>
</dbReference>
<dbReference type="OrthoDB" id="7173315at2"/>
<evidence type="ECO:0000313" key="3">
    <source>
        <dbReference type="EMBL" id="KAB5487523.1"/>
    </source>
</evidence>
<name>A0A5N5J282_9FLAO</name>
<reference evidence="3" key="1">
    <citation type="submission" date="2019-10" db="EMBL/GenBank/DDBJ databases">
        <title>Muricauda hadale sp. nov., a piezophilic bacterium isolated from hadopelagic water of the Mariana Trench.</title>
        <authorList>
            <person name="Wei Y."/>
        </authorList>
    </citation>
    <scope>NUCLEOTIDE SEQUENCE [LARGE SCALE GENOMIC DNA]</scope>
    <source>
        <strain evidence="3">MT-229</strain>
    </source>
</reference>
<protein>
    <recommendedName>
        <fullName evidence="2">Toxin</fullName>
    </recommendedName>
</protein>
<dbReference type="Gene3D" id="3.30.2310.20">
    <property type="entry name" value="RelE-like"/>
    <property type="match status" value="1"/>
</dbReference>
<dbReference type="RefSeq" id="WP_151890667.1">
    <property type="nucleotide sequence ID" value="NZ_VNIK02000007.1"/>
</dbReference>
<evidence type="ECO:0000313" key="4">
    <source>
        <dbReference type="Proteomes" id="UP000319204"/>
    </source>
</evidence>
<dbReference type="AlphaFoldDB" id="A0A5N5J282"/>
<dbReference type="Pfam" id="PF05016">
    <property type="entry name" value="ParE_toxin"/>
    <property type="match status" value="1"/>
</dbReference>
<proteinExistence type="inferred from homology"/>
<dbReference type="InterPro" id="IPR035093">
    <property type="entry name" value="RelE/ParE_toxin_dom_sf"/>
</dbReference>
<comment type="similarity">
    <text evidence="2">Belongs to the RelE toxin family.</text>
</comment>